<evidence type="ECO:0000313" key="3">
    <source>
        <dbReference type="Proteomes" id="UP000231194"/>
    </source>
</evidence>
<reference evidence="2 3" key="1">
    <citation type="submission" date="2017-11" db="EMBL/GenBank/DDBJ databases">
        <title>Bradyrhizobium forestalis sp. nov., an efficient nitrogen-fixing bacterium isolated from nodules of forest legume species in the Amazon.</title>
        <authorList>
            <person name="Costa E.M."/>
            <person name="Guimaraes A."/>
            <person name="Carvalho T.S."/>
            <person name="Rodrigues T.L."/>
            <person name="Ribeiro P.R.A."/>
            <person name="Lebbe L."/>
            <person name="Willems A."/>
            <person name="Moreira F.M.S."/>
        </authorList>
    </citation>
    <scope>NUCLEOTIDE SEQUENCE [LARGE SCALE GENOMIC DNA]</scope>
    <source>
        <strain evidence="2 3">INPA54B</strain>
    </source>
</reference>
<dbReference type="EMBL" id="PGVG01000057">
    <property type="protein sequence ID" value="PJG50548.1"/>
    <property type="molecule type" value="Genomic_DNA"/>
</dbReference>
<accession>A0A2M8QY93</accession>
<feature type="region of interest" description="Disordered" evidence="1">
    <location>
        <begin position="14"/>
        <end position="46"/>
    </location>
</feature>
<keyword evidence="3" id="KW-1185">Reference proteome</keyword>
<dbReference type="AlphaFoldDB" id="A0A2M8QY93"/>
<proteinExistence type="predicted"/>
<gene>
    <name evidence="2" type="ORF">CVM73_35775</name>
</gene>
<organism evidence="2 3">
    <name type="scientific">Bradyrhizobium forestalis</name>
    <dbReference type="NCBI Taxonomy" id="1419263"/>
    <lineage>
        <taxon>Bacteria</taxon>
        <taxon>Pseudomonadati</taxon>
        <taxon>Pseudomonadota</taxon>
        <taxon>Alphaproteobacteria</taxon>
        <taxon>Hyphomicrobiales</taxon>
        <taxon>Nitrobacteraceae</taxon>
        <taxon>Bradyrhizobium</taxon>
    </lineage>
</organism>
<protein>
    <submittedName>
        <fullName evidence="2">Uncharacterized protein</fullName>
    </submittedName>
</protein>
<dbReference type="OrthoDB" id="8243378at2"/>
<evidence type="ECO:0000256" key="1">
    <source>
        <dbReference type="SAM" id="MobiDB-lite"/>
    </source>
</evidence>
<evidence type="ECO:0000313" key="2">
    <source>
        <dbReference type="EMBL" id="PJG50548.1"/>
    </source>
</evidence>
<comment type="caution">
    <text evidence="2">The sequence shown here is derived from an EMBL/GenBank/DDBJ whole genome shotgun (WGS) entry which is preliminary data.</text>
</comment>
<dbReference type="Proteomes" id="UP000231194">
    <property type="component" value="Unassembled WGS sequence"/>
</dbReference>
<sequence>MPVPFVAEAFSSEVAPGSRQENASKQESRAPFRLHRSKAPGQVGRQGLKEAADFPLSRLVWPAILAY</sequence>
<name>A0A2M8QY93_9BRAD</name>